<dbReference type="Pfam" id="PF04055">
    <property type="entry name" value="Radical_SAM"/>
    <property type="match status" value="1"/>
</dbReference>
<dbReference type="SFLD" id="SFLDG01082">
    <property type="entry name" value="B12-binding_domain_containing"/>
    <property type="match status" value="1"/>
</dbReference>
<dbReference type="InterPro" id="IPR007197">
    <property type="entry name" value="rSAM"/>
</dbReference>
<evidence type="ECO:0000259" key="6">
    <source>
        <dbReference type="PROSITE" id="PS51332"/>
    </source>
</evidence>
<comment type="cofactor">
    <cofactor evidence="1">
        <name>[4Fe-4S] cluster</name>
        <dbReference type="ChEBI" id="CHEBI:49883"/>
    </cofactor>
</comment>
<dbReference type="RefSeq" id="WP_143555171.1">
    <property type="nucleotide sequence ID" value="NZ_VJWA01000001.1"/>
</dbReference>
<dbReference type="Proteomes" id="UP000317894">
    <property type="component" value="Unassembled WGS sequence"/>
</dbReference>
<keyword evidence="5" id="KW-0411">Iron-sulfur</keyword>
<feature type="domain" description="B12-binding" evidence="6">
    <location>
        <begin position="11"/>
        <end position="192"/>
    </location>
</feature>
<evidence type="ECO:0000313" key="8">
    <source>
        <dbReference type="EMBL" id="TRW17626.1"/>
    </source>
</evidence>
<evidence type="ECO:0000256" key="2">
    <source>
        <dbReference type="ARBA" id="ARBA00022691"/>
    </source>
</evidence>
<dbReference type="InterPro" id="IPR051198">
    <property type="entry name" value="BchE-like"/>
</dbReference>
<comment type="caution">
    <text evidence="8">The sequence shown here is derived from an EMBL/GenBank/DDBJ whole genome shotgun (WGS) entry which is preliminary data.</text>
</comment>
<feature type="domain" description="Radical SAM core" evidence="7">
    <location>
        <begin position="227"/>
        <end position="466"/>
    </location>
</feature>
<gene>
    <name evidence="8" type="ORF">FMM06_05620</name>
</gene>
<reference evidence="8 9" key="1">
    <citation type="submission" date="2019-07" db="EMBL/GenBank/DDBJ databases">
        <title>Novel species isolated from glacier.</title>
        <authorList>
            <person name="Liu Q."/>
            <person name="Xin Y.-H."/>
        </authorList>
    </citation>
    <scope>NUCLEOTIDE SEQUENCE [LARGE SCALE GENOMIC DNA]</scope>
    <source>
        <strain evidence="8 9">LB1R16</strain>
    </source>
</reference>
<evidence type="ECO:0000256" key="1">
    <source>
        <dbReference type="ARBA" id="ARBA00001966"/>
    </source>
</evidence>
<dbReference type="SFLD" id="SFLDS00029">
    <property type="entry name" value="Radical_SAM"/>
    <property type="match status" value="1"/>
</dbReference>
<organism evidence="8 9">
    <name type="scientific">Glacieibacterium frigidum</name>
    <dbReference type="NCBI Taxonomy" id="2593303"/>
    <lineage>
        <taxon>Bacteria</taxon>
        <taxon>Pseudomonadati</taxon>
        <taxon>Pseudomonadota</taxon>
        <taxon>Alphaproteobacteria</taxon>
        <taxon>Sphingomonadales</taxon>
        <taxon>Sphingosinicellaceae</taxon>
        <taxon>Glacieibacterium</taxon>
    </lineage>
</organism>
<evidence type="ECO:0000313" key="9">
    <source>
        <dbReference type="Proteomes" id="UP000317894"/>
    </source>
</evidence>
<dbReference type="InterPro" id="IPR006158">
    <property type="entry name" value="Cobalamin-bd"/>
</dbReference>
<evidence type="ECO:0000256" key="4">
    <source>
        <dbReference type="ARBA" id="ARBA00023004"/>
    </source>
</evidence>
<evidence type="ECO:0000256" key="5">
    <source>
        <dbReference type="ARBA" id="ARBA00023014"/>
    </source>
</evidence>
<dbReference type="SUPFAM" id="SSF102114">
    <property type="entry name" value="Radical SAM enzymes"/>
    <property type="match status" value="1"/>
</dbReference>
<dbReference type="PROSITE" id="PS51332">
    <property type="entry name" value="B12_BINDING"/>
    <property type="match status" value="1"/>
</dbReference>
<dbReference type="InterPro" id="IPR058240">
    <property type="entry name" value="rSAM_sf"/>
</dbReference>
<keyword evidence="2" id="KW-0949">S-adenosyl-L-methionine</keyword>
<proteinExistence type="predicted"/>
<dbReference type="PANTHER" id="PTHR43409">
    <property type="entry name" value="ANAEROBIC MAGNESIUM-PROTOPORPHYRIN IX MONOMETHYL ESTER CYCLASE-RELATED"/>
    <property type="match status" value="1"/>
</dbReference>
<dbReference type="GO" id="GO:0031419">
    <property type="term" value="F:cobalamin binding"/>
    <property type="evidence" value="ECO:0007669"/>
    <property type="project" value="InterPro"/>
</dbReference>
<dbReference type="SMART" id="SM00729">
    <property type="entry name" value="Elp3"/>
    <property type="match status" value="1"/>
</dbReference>
<keyword evidence="3" id="KW-0479">Metal-binding</keyword>
<dbReference type="InterPro" id="IPR023404">
    <property type="entry name" value="rSAM_horseshoe"/>
</dbReference>
<dbReference type="PROSITE" id="PS51918">
    <property type="entry name" value="RADICAL_SAM"/>
    <property type="match status" value="1"/>
</dbReference>
<dbReference type="GO" id="GO:0051536">
    <property type="term" value="F:iron-sulfur cluster binding"/>
    <property type="evidence" value="ECO:0007669"/>
    <property type="project" value="UniProtKB-KW"/>
</dbReference>
<keyword evidence="9" id="KW-1185">Reference proteome</keyword>
<keyword evidence="4" id="KW-0408">Iron</keyword>
<sequence>MALKPIRSLKGARVVFVDLNNFATFPTLAIGLLVASLRNAGFGVQLVSPLAHDVPAAERERAERSWDQLARRVHLSTHPTLRWARDGARRTRAWLKNRPQPRVLAEVARALDQQPGAILLSAYLQHYRTVVEIGRMAAARGVPLLLGGPMFNQAETADAWRDIPGLTALVGAEADLSIPDIVRAAIDGGDLLQFGGVVLPSGAKSAVAPPLRSLEAVPVPDFSDFPWDRYRIHIIPVMAGRGCQWNKCNFCSDIVSVSGRTYRGRSVESVLNEMREQARRHQTTNFLFLDLKLNSNPAFFRGLIDGVQRSVRGAQWIGTVHVDQRANNGLSRAYLRAAVAAGMRRVSFGLESGSQRMLDLMDKGCTVEANSEFIREAHDAGLSVRATMFKGYPGDTPDDLMKTADFLRRHQPFIDRVRFNDFSILTGTPIYDRVAADPAAFPGIVVHRYDHRNARALYVNTDTGHRDYRRAKAEVARAVHAINRRKLRSSAQAFDGLM</sequence>
<name>A0A552UHD4_9SPHN</name>
<dbReference type="GO" id="GO:0003824">
    <property type="term" value="F:catalytic activity"/>
    <property type="evidence" value="ECO:0007669"/>
    <property type="project" value="InterPro"/>
</dbReference>
<dbReference type="OrthoDB" id="9801424at2"/>
<accession>A0A552UHD4</accession>
<dbReference type="AlphaFoldDB" id="A0A552UHD4"/>
<dbReference type="InterPro" id="IPR006638">
    <property type="entry name" value="Elp3/MiaA/NifB-like_rSAM"/>
</dbReference>
<dbReference type="GO" id="GO:0046872">
    <property type="term" value="F:metal ion binding"/>
    <property type="evidence" value="ECO:0007669"/>
    <property type="project" value="UniProtKB-KW"/>
</dbReference>
<evidence type="ECO:0000259" key="7">
    <source>
        <dbReference type="PROSITE" id="PS51918"/>
    </source>
</evidence>
<dbReference type="EMBL" id="VJWA01000001">
    <property type="protein sequence ID" value="TRW17626.1"/>
    <property type="molecule type" value="Genomic_DNA"/>
</dbReference>
<evidence type="ECO:0000256" key="3">
    <source>
        <dbReference type="ARBA" id="ARBA00022723"/>
    </source>
</evidence>
<dbReference type="Gene3D" id="3.80.30.20">
    <property type="entry name" value="tm_1862 like domain"/>
    <property type="match status" value="1"/>
</dbReference>
<protein>
    <submittedName>
        <fullName evidence="8">Radical SAM protein</fullName>
    </submittedName>
</protein>